<sequence>MTERIVQPSLPTRDQLCALRDFVHGRSYSAGSVAIRLPGEPCHAADSGVADVARASGALYNVTNVLCKRLFADIDTGQPGVAAELAWEALLAIADAWRDAPNAPAELRKLVFDAALRRA</sequence>
<reference evidence="1 2" key="1">
    <citation type="submission" date="2019-05" db="EMBL/GenBank/DDBJ databases">
        <title>Streptomyces sp. NEAU-C151, a novel actinomycete isolated from soil.</title>
        <authorList>
            <person name="Han L."/>
            <person name="Jiang H."/>
        </authorList>
    </citation>
    <scope>NUCLEOTIDE SEQUENCE [LARGE SCALE GENOMIC DNA]</scope>
    <source>
        <strain evidence="1 2">NEAU-C151</strain>
    </source>
</reference>
<evidence type="ECO:0000313" key="2">
    <source>
        <dbReference type="Proteomes" id="UP000305906"/>
    </source>
</evidence>
<protein>
    <submittedName>
        <fullName evidence="1">Uncharacterized protein</fullName>
    </submittedName>
</protein>
<name>A0A5R9FHF1_9ACTN</name>
<evidence type="ECO:0000313" key="1">
    <source>
        <dbReference type="EMBL" id="TLS43237.1"/>
    </source>
</evidence>
<keyword evidence="2" id="KW-1185">Reference proteome</keyword>
<accession>A0A5R9FHF1</accession>
<dbReference type="Proteomes" id="UP000305906">
    <property type="component" value="Unassembled WGS sequence"/>
</dbReference>
<gene>
    <name evidence="1" type="ORF">FE633_26150</name>
</gene>
<dbReference type="AlphaFoldDB" id="A0A5R9FHF1"/>
<proteinExistence type="predicted"/>
<dbReference type="RefSeq" id="WP_138047643.1">
    <property type="nucleotide sequence ID" value="NZ_VBZC01000031.1"/>
</dbReference>
<comment type="caution">
    <text evidence="1">The sequence shown here is derived from an EMBL/GenBank/DDBJ whole genome shotgun (WGS) entry which is preliminary data.</text>
</comment>
<organism evidence="1 2">
    <name type="scientific">Streptomyces montanus</name>
    <dbReference type="NCBI Taxonomy" id="2580423"/>
    <lineage>
        <taxon>Bacteria</taxon>
        <taxon>Bacillati</taxon>
        <taxon>Actinomycetota</taxon>
        <taxon>Actinomycetes</taxon>
        <taxon>Kitasatosporales</taxon>
        <taxon>Streptomycetaceae</taxon>
        <taxon>Streptomyces</taxon>
    </lineage>
</organism>
<dbReference type="EMBL" id="VBZC01000031">
    <property type="protein sequence ID" value="TLS43237.1"/>
    <property type="molecule type" value="Genomic_DNA"/>
</dbReference>